<dbReference type="PANTHER" id="PTHR43854:SF1">
    <property type="entry name" value="INDOLEPYRUVATE OXIDOREDUCTASE SUBUNIT IORB"/>
    <property type="match status" value="1"/>
</dbReference>
<sequence length="201" mass="21320">MRQQIAVSGLGGQGVLFVTRILAETALHKGLSVLVSETHGMAQRGGNVISHLKVSPRRVRGDLDTGGPKNEEERPFTSPLIRSGSADIILVLHPDGLPVHGHYLSPKGSLLLNVSPARKPGELEATAIASALGSPVSANLVLLGFGAGRGSLFCTWEEVRDTVEQLGGSRLEVNLRALEAGRRAALERRGTPTRKTDTQSQ</sequence>
<evidence type="ECO:0000259" key="3">
    <source>
        <dbReference type="Pfam" id="PF01558"/>
    </source>
</evidence>
<evidence type="ECO:0000313" key="5">
    <source>
        <dbReference type="Proteomes" id="UP000298602"/>
    </source>
</evidence>
<dbReference type="PANTHER" id="PTHR43854">
    <property type="entry name" value="INDOLEPYRUVATE OXIDOREDUCTASE SUBUNIT IORB"/>
    <property type="match status" value="1"/>
</dbReference>
<dbReference type="AlphaFoldDB" id="A0A4P8L0E5"/>
<evidence type="ECO:0000256" key="1">
    <source>
        <dbReference type="ARBA" id="ARBA00023002"/>
    </source>
</evidence>
<protein>
    <recommendedName>
        <fullName evidence="3">Pyruvate/ketoisovalerate oxidoreductase catalytic domain-containing protein</fullName>
    </recommendedName>
</protein>
<feature type="region of interest" description="Disordered" evidence="2">
    <location>
        <begin position="58"/>
        <end position="78"/>
    </location>
</feature>
<gene>
    <name evidence="4" type="ORF">FDQ92_03010</name>
</gene>
<proteinExistence type="predicted"/>
<dbReference type="RefSeq" id="WP_137423217.1">
    <property type="nucleotide sequence ID" value="NZ_CP040098.1"/>
</dbReference>
<feature type="compositionally biased region" description="Basic and acidic residues" evidence="2">
    <location>
        <begin position="59"/>
        <end position="75"/>
    </location>
</feature>
<dbReference type="OrthoDB" id="9800445at2"/>
<dbReference type="Proteomes" id="UP000298602">
    <property type="component" value="Chromosome"/>
</dbReference>
<accession>A0A4P8L0E5</accession>
<dbReference type="InterPro" id="IPR052198">
    <property type="entry name" value="IorB_Oxidoreductase"/>
</dbReference>
<dbReference type="KEGG" id="dax:FDQ92_03010"/>
<evidence type="ECO:0000313" key="4">
    <source>
        <dbReference type="EMBL" id="QCQ21248.1"/>
    </source>
</evidence>
<organism evidence="4 5">
    <name type="scientific">Desulfoglaeba alkanexedens ALDC</name>
    <dbReference type="NCBI Taxonomy" id="980445"/>
    <lineage>
        <taxon>Bacteria</taxon>
        <taxon>Pseudomonadati</taxon>
        <taxon>Thermodesulfobacteriota</taxon>
        <taxon>Syntrophobacteria</taxon>
        <taxon>Syntrophobacterales</taxon>
        <taxon>Syntrophobacteraceae</taxon>
        <taxon>Desulfoglaeba</taxon>
    </lineage>
</organism>
<dbReference type="Pfam" id="PF01558">
    <property type="entry name" value="POR"/>
    <property type="match status" value="1"/>
</dbReference>
<evidence type="ECO:0000256" key="2">
    <source>
        <dbReference type="SAM" id="MobiDB-lite"/>
    </source>
</evidence>
<feature type="domain" description="Pyruvate/ketoisovalerate oxidoreductase catalytic" evidence="3">
    <location>
        <begin position="11"/>
        <end position="182"/>
    </location>
</feature>
<dbReference type="InterPro" id="IPR002869">
    <property type="entry name" value="Pyrv_flavodox_OxRed_cen"/>
</dbReference>
<reference evidence="4 5" key="2">
    <citation type="submission" date="2019-05" db="EMBL/GenBank/DDBJ databases">
        <authorList>
            <person name="Suflita J.M."/>
            <person name="Marks C.R."/>
        </authorList>
    </citation>
    <scope>NUCLEOTIDE SEQUENCE [LARGE SCALE GENOMIC DNA]</scope>
    <source>
        <strain evidence="4 5">ALDC</strain>
    </source>
</reference>
<name>A0A4P8L0E5_9BACT</name>
<dbReference type="Gene3D" id="3.40.920.10">
    <property type="entry name" value="Pyruvate-ferredoxin oxidoreductase, PFOR, domain III"/>
    <property type="match status" value="1"/>
</dbReference>
<dbReference type="InterPro" id="IPR019752">
    <property type="entry name" value="Pyrv/ketoisovalerate_OxRed_cat"/>
</dbReference>
<keyword evidence="5" id="KW-1185">Reference proteome</keyword>
<reference evidence="4 5" key="1">
    <citation type="submission" date="2019-05" db="EMBL/GenBank/DDBJ databases">
        <title>The Complete Genome Sequence of the n-alkane-degrading Desulfoglaeba alkanexedens ALDC reveals multiple alkylsuccinate synthase gene clusters.</title>
        <authorList>
            <person name="Callaghan A.V."/>
            <person name="Davidova I.A."/>
            <person name="Duncan K.E."/>
            <person name="Morris B."/>
            <person name="McInerney M.J."/>
        </authorList>
    </citation>
    <scope>NUCLEOTIDE SEQUENCE [LARGE SCALE GENOMIC DNA]</scope>
    <source>
        <strain evidence="4 5">ALDC</strain>
    </source>
</reference>
<keyword evidence="1" id="KW-0560">Oxidoreductase</keyword>
<dbReference type="GO" id="GO:0016903">
    <property type="term" value="F:oxidoreductase activity, acting on the aldehyde or oxo group of donors"/>
    <property type="evidence" value="ECO:0007669"/>
    <property type="project" value="InterPro"/>
</dbReference>
<dbReference type="SUPFAM" id="SSF53323">
    <property type="entry name" value="Pyruvate-ferredoxin oxidoreductase, PFOR, domain III"/>
    <property type="match status" value="1"/>
</dbReference>
<dbReference type="EMBL" id="CP040098">
    <property type="protein sequence ID" value="QCQ21248.1"/>
    <property type="molecule type" value="Genomic_DNA"/>
</dbReference>